<dbReference type="GO" id="GO:0006261">
    <property type="term" value="P:DNA-templated DNA replication"/>
    <property type="evidence" value="ECO:0007669"/>
    <property type="project" value="TreeGrafter"/>
</dbReference>
<evidence type="ECO:0000256" key="2">
    <source>
        <dbReference type="ARBA" id="ARBA00014363"/>
    </source>
</evidence>
<evidence type="ECO:0000256" key="1">
    <source>
        <dbReference type="ARBA" id="ARBA00012417"/>
    </source>
</evidence>
<dbReference type="Gene3D" id="3.40.50.300">
    <property type="entry name" value="P-loop containing nucleotide triphosphate hydrolases"/>
    <property type="match status" value="1"/>
</dbReference>
<keyword evidence="6" id="KW-0239">DNA-directed DNA polymerase</keyword>
<protein>
    <recommendedName>
        <fullName evidence="2">DNA polymerase III subunit delta'</fullName>
        <ecNumber evidence="1">2.7.7.7</ecNumber>
    </recommendedName>
</protein>
<gene>
    <name evidence="11" type="ORF">RJT31_01790</name>
</gene>
<dbReference type="GO" id="GO:0009360">
    <property type="term" value="C:DNA polymerase III complex"/>
    <property type="evidence" value="ECO:0007669"/>
    <property type="project" value="InterPro"/>
</dbReference>
<dbReference type="PANTHER" id="PTHR11669:SF8">
    <property type="entry name" value="DNA POLYMERASE III SUBUNIT DELTA"/>
    <property type="match status" value="1"/>
</dbReference>
<name>A0AAU6W4X7_9GAMM</name>
<dbReference type="InterPro" id="IPR050238">
    <property type="entry name" value="DNA_Rep/Repair_Clamp_Loader"/>
</dbReference>
<dbReference type="InterPro" id="IPR015199">
    <property type="entry name" value="DNA_pol_III_delta_C"/>
</dbReference>
<feature type="domain" description="DNA polymerase III delta subunit C-terminal" evidence="10">
    <location>
        <begin position="208"/>
        <end position="320"/>
    </location>
</feature>
<evidence type="ECO:0000256" key="3">
    <source>
        <dbReference type="ARBA" id="ARBA00022679"/>
    </source>
</evidence>
<keyword evidence="5" id="KW-0235">DNA replication</keyword>
<comment type="function">
    <text evidence="8">DNA polymerase III is a complex, multichain enzyme responsible for most of the replicative synthesis in bacteria. This DNA polymerase also exhibits 3' to 5' exonuclease activity.</text>
</comment>
<dbReference type="Pfam" id="PF09115">
    <property type="entry name" value="DNApol3-delta_C"/>
    <property type="match status" value="1"/>
</dbReference>
<dbReference type="RefSeq" id="WP_348769336.1">
    <property type="nucleotide sequence ID" value="NZ_CP135018.1"/>
</dbReference>
<reference evidence="11" key="1">
    <citation type="submission" date="2024-06" db="EMBL/GenBank/DDBJ databases">
        <title>Unveiling Genomic Reduction in Obligate Endosymbionts Buchnera of Aphids: Insights from Phylogenomic Comparative Analysis with Novel Genome Data and Co-obligate Endosymbionts.</title>
        <authorList>
            <person name="Lu C."/>
            <person name="Zou T."/>
            <person name="Liu Q."/>
            <person name="Huang X."/>
        </authorList>
    </citation>
    <scope>NUCLEOTIDE SEQUENCE</scope>
    <source>
        <strain evidence="11">Aphau13</strain>
    </source>
</reference>
<sequence length="327" mass="39134">MKFYPWLKNPYKTIIKQHQRKNTHHALLIKTQRGLGVFQLIWHISKWLLCNKINGIEYCNICHSCKLMSSENHPDWHQYMKNKNETVTIDHIREMNEKIFKYPQQGQNKIIFFSNIQKLTESAINALLKNLEEPPEKTWFFLLDYSNVTINSTLHSRCLIYKLFPPNEKNSLNWLKDQNISNKIFNIISLRTNQGSPISAKNFIQNGLFKERKNLFLYFLKSIKHQNLLKILPILSVSKTLLKIDWICLLLFDAIQIYFNYKKKITNFDQLELIQFFSYNYNYFTLNTSIQTWNRCRYKLLNITGINNELLLLEQLLKWEKILGFVV</sequence>
<dbReference type="GO" id="GO:0003677">
    <property type="term" value="F:DNA binding"/>
    <property type="evidence" value="ECO:0007669"/>
    <property type="project" value="InterPro"/>
</dbReference>
<dbReference type="InterPro" id="IPR027417">
    <property type="entry name" value="P-loop_NTPase"/>
</dbReference>
<keyword evidence="3" id="KW-0808">Transferase</keyword>
<dbReference type="Gene3D" id="1.20.272.10">
    <property type="match status" value="1"/>
</dbReference>
<evidence type="ECO:0000256" key="4">
    <source>
        <dbReference type="ARBA" id="ARBA00022695"/>
    </source>
</evidence>
<evidence type="ECO:0000256" key="9">
    <source>
        <dbReference type="ARBA" id="ARBA00049244"/>
    </source>
</evidence>
<evidence type="ECO:0000256" key="7">
    <source>
        <dbReference type="ARBA" id="ARBA00026073"/>
    </source>
</evidence>
<comment type="catalytic activity">
    <reaction evidence="9">
        <text>DNA(n) + a 2'-deoxyribonucleoside 5'-triphosphate = DNA(n+1) + diphosphate</text>
        <dbReference type="Rhea" id="RHEA:22508"/>
        <dbReference type="Rhea" id="RHEA-COMP:17339"/>
        <dbReference type="Rhea" id="RHEA-COMP:17340"/>
        <dbReference type="ChEBI" id="CHEBI:33019"/>
        <dbReference type="ChEBI" id="CHEBI:61560"/>
        <dbReference type="ChEBI" id="CHEBI:173112"/>
        <dbReference type="EC" id="2.7.7.7"/>
    </reaction>
</comment>
<evidence type="ECO:0000256" key="5">
    <source>
        <dbReference type="ARBA" id="ARBA00022705"/>
    </source>
</evidence>
<evidence type="ECO:0000313" key="11">
    <source>
        <dbReference type="EMBL" id="XAJ80666.1"/>
    </source>
</evidence>
<dbReference type="InterPro" id="IPR008921">
    <property type="entry name" value="DNA_pol3_clamp-load_cplx_C"/>
</dbReference>
<accession>A0AAU6W4X7</accession>
<evidence type="ECO:0000256" key="8">
    <source>
        <dbReference type="ARBA" id="ARBA00037724"/>
    </source>
</evidence>
<comment type="subunit">
    <text evidence="7">DNA polymerase III contains a core (composed of alpha, epsilon and theta chains) that associates with a tau subunit. This core dimerizes to form the POLIII' complex. PolIII' associates with the gamma complex (composed of gamma, delta, delta', psi and chi chains) and with the beta chain to form the complete DNA polymerase III complex.</text>
</comment>
<dbReference type="EC" id="2.7.7.7" evidence="1"/>
<dbReference type="SUPFAM" id="SSF52540">
    <property type="entry name" value="P-loop containing nucleoside triphosphate hydrolases"/>
    <property type="match status" value="1"/>
</dbReference>
<dbReference type="Pfam" id="PF13177">
    <property type="entry name" value="DNA_pol3_delta2"/>
    <property type="match status" value="1"/>
</dbReference>
<dbReference type="PANTHER" id="PTHR11669">
    <property type="entry name" value="REPLICATION FACTOR C / DNA POLYMERASE III GAMMA-TAU SUBUNIT"/>
    <property type="match status" value="1"/>
</dbReference>
<keyword evidence="4" id="KW-0548">Nucleotidyltransferase</keyword>
<evidence type="ECO:0000256" key="6">
    <source>
        <dbReference type="ARBA" id="ARBA00022932"/>
    </source>
</evidence>
<dbReference type="GO" id="GO:0003887">
    <property type="term" value="F:DNA-directed DNA polymerase activity"/>
    <property type="evidence" value="ECO:0007669"/>
    <property type="project" value="UniProtKB-KW"/>
</dbReference>
<dbReference type="EMBL" id="CP135018">
    <property type="protein sequence ID" value="XAJ80666.1"/>
    <property type="molecule type" value="Genomic_DNA"/>
</dbReference>
<dbReference type="SUPFAM" id="SSF48019">
    <property type="entry name" value="post-AAA+ oligomerization domain-like"/>
    <property type="match status" value="1"/>
</dbReference>
<evidence type="ECO:0000259" key="10">
    <source>
        <dbReference type="Pfam" id="PF09115"/>
    </source>
</evidence>
<proteinExistence type="predicted"/>
<organism evidence="11">
    <name type="scientific">Buchnera aphidicola</name>
    <name type="common">Aphis aurantii</name>
    <dbReference type="NCBI Taxonomy" id="1470492"/>
    <lineage>
        <taxon>Bacteria</taxon>
        <taxon>Pseudomonadati</taxon>
        <taxon>Pseudomonadota</taxon>
        <taxon>Gammaproteobacteria</taxon>
        <taxon>Enterobacterales</taxon>
        <taxon>Erwiniaceae</taxon>
        <taxon>Buchnera</taxon>
    </lineage>
</organism>
<dbReference type="AlphaFoldDB" id="A0AAU6W4X7"/>